<evidence type="ECO:0000256" key="15">
    <source>
        <dbReference type="ARBA" id="ARBA00030592"/>
    </source>
</evidence>
<comment type="pathway">
    <text evidence="2">Cofactor biosynthesis; tetrahydrofolate biosynthesis; 7,8-dihydrofolate from 2-amino-4-hydroxy-6-hydroxymethyl-7,8-dihydropteridine diphosphate and 4-aminobenzoate: step 2/2.</text>
</comment>
<dbReference type="UniPathway" id="UPA00077">
    <property type="reaction ID" value="UER00157"/>
</dbReference>
<dbReference type="Pfam" id="PF02875">
    <property type="entry name" value="Mur_ligase_C"/>
    <property type="match status" value="1"/>
</dbReference>
<evidence type="ECO:0000256" key="19">
    <source>
        <dbReference type="ARBA" id="ARBA00049035"/>
    </source>
</evidence>
<dbReference type="SUPFAM" id="SSF53623">
    <property type="entry name" value="MurD-like peptide ligases, catalytic domain"/>
    <property type="match status" value="1"/>
</dbReference>
<evidence type="ECO:0000256" key="11">
    <source>
        <dbReference type="ARBA" id="ARBA00022840"/>
    </source>
</evidence>
<dbReference type="PANTHER" id="PTHR11136">
    <property type="entry name" value="FOLYLPOLYGLUTAMATE SYNTHASE-RELATED"/>
    <property type="match status" value="1"/>
</dbReference>
<dbReference type="SUPFAM" id="SSF53244">
    <property type="entry name" value="MurD-like peptide ligases, peptide-binding domain"/>
    <property type="match status" value="1"/>
</dbReference>
<dbReference type="PIRSF" id="PIRSF001563">
    <property type="entry name" value="Folylpolyglu_synth"/>
    <property type="match status" value="1"/>
</dbReference>
<dbReference type="GO" id="GO:0046656">
    <property type="term" value="P:folic acid biosynthetic process"/>
    <property type="evidence" value="ECO:0007669"/>
    <property type="project" value="UniProtKB-KW"/>
</dbReference>
<dbReference type="GO" id="GO:0005524">
    <property type="term" value="F:ATP binding"/>
    <property type="evidence" value="ECO:0007669"/>
    <property type="project" value="UniProtKB-KW"/>
</dbReference>
<dbReference type="Gene3D" id="3.40.1190.10">
    <property type="entry name" value="Mur-like, catalytic domain"/>
    <property type="match status" value="1"/>
</dbReference>
<evidence type="ECO:0000256" key="10">
    <source>
        <dbReference type="ARBA" id="ARBA00022741"/>
    </source>
</evidence>
<evidence type="ECO:0000259" key="23">
    <source>
        <dbReference type="Pfam" id="PF08245"/>
    </source>
</evidence>
<dbReference type="NCBIfam" id="TIGR01499">
    <property type="entry name" value="folC"/>
    <property type="match status" value="1"/>
</dbReference>
<accession>A0A363UK23</accession>
<gene>
    <name evidence="24" type="ORF">DEH80_10155</name>
</gene>
<comment type="caution">
    <text evidence="24">The sequence shown here is derived from an EMBL/GenBank/DDBJ whole genome shotgun (WGS) entry which is preliminary data.</text>
</comment>
<protein>
    <recommendedName>
        <fullName evidence="7">Dihydrofolate synthase/folylpolyglutamate synthase</fullName>
        <ecNumber evidence="5">6.3.2.12</ecNumber>
        <ecNumber evidence="6">6.3.2.17</ecNumber>
    </recommendedName>
    <alternativeName>
        <fullName evidence="16">Folylpoly-gamma-glutamate synthetase-dihydrofolate synthetase</fullName>
    </alternativeName>
    <alternativeName>
        <fullName evidence="14">Folylpolyglutamate synthetase</fullName>
    </alternativeName>
    <alternativeName>
        <fullName evidence="15">Tetrahydrofolylpolyglutamate synthase</fullName>
    </alternativeName>
</protein>
<dbReference type="AlphaFoldDB" id="A0A363UK23"/>
<dbReference type="InterPro" id="IPR001645">
    <property type="entry name" value="Folylpolyglutamate_synth"/>
</dbReference>
<comment type="catalytic activity">
    <reaction evidence="20">
        <text>7,8-dihydropteroate + L-glutamate + ATP = 7,8-dihydrofolate + ADP + phosphate + H(+)</text>
        <dbReference type="Rhea" id="RHEA:23584"/>
        <dbReference type="ChEBI" id="CHEBI:15378"/>
        <dbReference type="ChEBI" id="CHEBI:17839"/>
        <dbReference type="ChEBI" id="CHEBI:29985"/>
        <dbReference type="ChEBI" id="CHEBI:30616"/>
        <dbReference type="ChEBI" id="CHEBI:43474"/>
        <dbReference type="ChEBI" id="CHEBI:57451"/>
        <dbReference type="ChEBI" id="CHEBI:456216"/>
        <dbReference type="EC" id="6.3.2.12"/>
    </reaction>
</comment>
<evidence type="ECO:0000313" key="25">
    <source>
        <dbReference type="Proteomes" id="UP000251800"/>
    </source>
</evidence>
<comment type="catalytic activity">
    <reaction evidence="18">
        <text>10-formyltetrahydrofolyl-(gamma-L-Glu)(n) + L-glutamate + ATP = 10-formyltetrahydrofolyl-(gamma-L-Glu)(n+1) + ADP + phosphate + H(+)</text>
        <dbReference type="Rhea" id="RHEA:51904"/>
        <dbReference type="Rhea" id="RHEA-COMP:13088"/>
        <dbReference type="Rhea" id="RHEA-COMP:14300"/>
        <dbReference type="ChEBI" id="CHEBI:15378"/>
        <dbReference type="ChEBI" id="CHEBI:29985"/>
        <dbReference type="ChEBI" id="CHEBI:30616"/>
        <dbReference type="ChEBI" id="CHEBI:43474"/>
        <dbReference type="ChEBI" id="CHEBI:134413"/>
        <dbReference type="ChEBI" id="CHEBI:456216"/>
        <dbReference type="EC" id="6.3.2.17"/>
    </reaction>
</comment>
<reference evidence="24 25" key="1">
    <citation type="submission" date="2018-05" db="EMBL/GenBank/DDBJ databases">
        <title>Abyssibacter profundi OUC007T gen. nov., sp. nov, a marine bacterium isolated from seawater of the Mariana Trench.</title>
        <authorList>
            <person name="Zhou S."/>
        </authorList>
    </citation>
    <scope>NUCLEOTIDE SEQUENCE [LARGE SCALE GENOMIC DNA]</scope>
    <source>
        <strain evidence="24 25">OUC007</strain>
    </source>
</reference>
<dbReference type="EC" id="6.3.2.17" evidence="6"/>
<comment type="similarity">
    <text evidence="4 21">Belongs to the folylpolyglutamate synthase family.</text>
</comment>
<feature type="domain" description="Mur ligase C-terminal" evidence="22">
    <location>
        <begin position="288"/>
        <end position="411"/>
    </location>
</feature>
<dbReference type="GO" id="GO:0008841">
    <property type="term" value="F:dihydrofolate synthase activity"/>
    <property type="evidence" value="ECO:0007669"/>
    <property type="project" value="UniProtKB-EC"/>
</dbReference>
<dbReference type="Gene3D" id="3.90.190.20">
    <property type="entry name" value="Mur ligase, C-terminal domain"/>
    <property type="match status" value="1"/>
</dbReference>
<keyword evidence="10 21" id="KW-0547">Nucleotide-binding</keyword>
<proteinExistence type="inferred from homology"/>
<comment type="function">
    <text evidence="1">Functions in two distinct reactions of the de novo folate biosynthetic pathway. Catalyzes the addition of a glutamate residue to dihydropteroate (7,8-dihydropteroate or H2Pte) to form dihydrofolate (7,8-dihydrofolate monoglutamate or H2Pte-Glu). Also catalyzes successive additions of L-glutamate to tetrahydrofolate or 10-formyltetrahydrofolate or 5,10-methylenetetrahydrofolate, leading to folylpolyglutamate derivatives.</text>
</comment>
<evidence type="ECO:0000256" key="3">
    <source>
        <dbReference type="ARBA" id="ARBA00005150"/>
    </source>
</evidence>
<dbReference type="InterPro" id="IPR004101">
    <property type="entry name" value="Mur_ligase_C"/>
</dbReference>
<evidence type="ECO:0000256" key="8">
    <source>
        <dbReference type="ARBA" id="ARBA00022598"/>
    </source>
</evidence>
<keyword evidence="12" id="KW-0460">Magnesium</keyword>
<dbReference type="GO" id="GO:0046872">
    <property type="term" value="F:metal ion binding"/>
    <property type="evidence" value="ECO:0007669"/>
    <property type="project" value="UniProtKB-KW"/>
</dbReference>
<dbReference type="InterPro" id="IPR036565">
    <property type="entry name" value="Mur-like_cat_sf"/>
</dbReference>
<feature type="domain" description="Mur ligase central" evidence="23">
    <location>
        <begin position="50"/>
        <end position="188"/>
    </location>
</feature>
<evidence type="ECO:0000256" key="16">
    <source>
        <dbReference type="ARBA" id="ARBA00032510"/>
    </source>
</evidence>
<name>A0A363UK23_9GAMM</name>
<evidence type="ECO:0000259" key="22">
    <source>
        <dbReference type="Pfam" id="PF02875"/>
    </source>
</evidence>
<dbReference type="PANTHER" id="PTHR11136:SF0">
    <property type="entry name" value="DIHYDROFOLATE SYNTHETASE-RELATED"/>
    <property type="match status" value="1"/>
</dbReference>
<evidence type="ECO:0000256" key="21">
    <source>
        <dbReference type="PIRNR" id="PIRNR001563"/>
    </source>
</evidence>
<evidence type="ECO:0000256" key="20">
    <source>
        <dbReference type="ARBA" id="ARBA00049161"/>
    </source>
</evidence>
<keyword evidence="25" id="KW-1185">Reference proteome</keyword>
<evidence type="ECO:0000256" key="14">
    <source>
        <dbReference type="ARBA" id="ARBA00030048"/>
    </source>
</evidence>
<keyword evidence="8 21" id="KW-0436">Ligase</keyword>
<dbReference type="Proteomes" id="UP000251800">
    <property type="component" value="Unassembled WGS sequence"/>
</dbReference>
<sequence length="423" mass="44337">MTANNGPSLDDWLARLNALDPTRIELGLDRVQPVAAALGVLNPAARVITVAGTNGKGSTVALAESILRAQGLSVGCYTSPHILRFNERVRVNGLEAADAAIVAGLEAVEAARADTPLTYFEFITLAALWLFRQQPLDVWLLEIGLGGRLDVVNVVDPDVSVITSIGLDHMDWLGPDRDAIAREKAGILRPGRPVVCGEPDPPSALDVRLTAHDGPVLRLDQGGARWSDTSPWTLWVGDREWAGLPQPGLAGVSTRRNAAAAVAALCFAGCVPSLAALRSGLANARIQGRMQTIAASPETLVDTAHNAQAAGHLAQSLAALPAADGPLQCVLGMLADKDPAAVVQAFMEHWPARQPVVWRFAATAGPRGQEATVLKERAGVKGGCYPSVGAALDAARDAAGPIGRVVCFGSFLTVESALRHVHE</sequence>
<keyword evidence="13" id="KW-0289">Folate biosynthesis</keyword>
<dbReference type="Pfam" id="PF08245">
    <property type="entry name" value="Mur_ligase_M"/>
    <property type="match status" value="1"/>
</dbReference>
<keyword evidence="9" id="KW-0479">Metal-binding</keyword>
<comment type="catalytic activity">
    <reaction evidence="17">
        <text>(6S)-5,6,7,8-tetrahydrofolyl-(gamma-L-Glu)(n) + L-glutamate + ATP = (6S)-5,6,7,8-tetrahydrofolyl-(gamma-L-Glu)(n+1) + ADP + phosphate + H(+)</text>
        <dbReference type="Rhea" id="RHEA:10580"/>
        <dbReference type="Rhea" id="RHEA-COMP:14738"/>
        <dbReference type="Rhea" id="RHEA-COMP:14740"/>
        <dbReference type="ChEBI" id="CHEBI:15378"/>
        <dbReference type="ChEBI" id="CHEBI:29985"/>
        <dbReference type="ChEBI" id="CHEBI:30616"/>
        <dbReference type="ChEBI" id="CHEBI:43474"/>
        <dbReference type="ChEBI" id="CHEBI:141005"/>
        <dbReference type="ChEBI" id="CHEBI:456216"/>
        <dbReference type="EC" id="6.3.2.17"/>
    </reaction>
</comment>
<evidence type="ECO:0000256" key="5">
    <source>
        <dbReference type="ARBA" id="ARBA00013023"/>
    </source>
</evidence>
<evidence type="ECO:0000256" key="7">
    <source>
        <dbReference type="ARBA" id="ARBA00019357"/>
    </source>
</evidence>
<comment type="catalytic activity">
    <reaction evidence="19">
        <text>(6R)-5,10-methylenetetrahydrofolyl-(gamma-L-Glu)(n) + L-glutamate + ATP = (6R)-5,10-methylenetetrahydrofolyl-(gamma-L-Glu)(n+1) + ADP + phosphate + H(+)</text>
        <dbReference type="Rhea" id="RHEA:51912"/>
        <dbReference type="Rhea" id="RHEA-COMP:13257"/>
        <dbReference type="Rhea" id="RHEA-COMP:13258"/>
        <dbReference type="ChEBI" id="CHEBI:15378"/>
        <dbReference type="ChEBI" id="CHEBI:29985"/>
        <dbReference type="ChEBI" id="CHEBI:30616"/>
        <dbReference type="ChEBI" id="CHEBI:43474"/>
        <dbReference type="ChEBI" id="CHEBI:136572"/>
        <dbReference type="ChEBI" id="CHEBI:456216"/>
        <dbReference type="EC" id="6.3.2.17"/>
    </reaction>
</comment>
<dbReference type="GO" id="GO:0046654">
    <property type="term" value="P:tetrahydrofolate biosynthetic process"/>
    <property type="evidence" value="ECO:0007669"/>
    <property type="project" value="UniProtKB-UniPathway"/>
</dbReference>
<evidence type="ECO:0000256" key="4">
    <source>
        <dbReference type="ARBA" id="ARBA00008276"/>
    </source>
</evidence>
<evidence type="ECO:0000256" key="9">
    <source>
        <dbReference type="ARBA" id="ARBA00022723"/>
    </source>
</evidence>
<dbReference type="GO" id="GO:0004326">
    <property type="term" value="F:tetrahydrofolylpolyglutamate synthase activity"/>
    <property type="evidence" value="ECO:0007669"/>
    <property type="project" value="UniProtKB-EC"/>
</dbReference>
<evidence type="ECO:0000256" key="17">
    <source>
        <dbReference type="ARBA" id="ARBA00047493"/>
    </source>
</evidence>
<evidence type="ECO:0000256" key="18">
    <source>
        <dbReference type="ARBA" id="ARBA00047808"/>
    </source>
</evidence>
<dbReference type="NCBIfam" id="NF008101">
    <property type="entry name" value="PRK10846.1"/>
    <property type="match status" value="1"/>
</dbReference>
<dbReference type="InterPro" id="IPR013221">
    <property type="entry name" value="Mur_ligase_cen"/>
</dbReference>
<keyword evidence="11 21" id="KW-0067">ATP-binding</keyword>
<evidence type="ECO:0000256" key="1">
    <source>
        <dbReference type="ARBA" id="ARBA00002714"/>
    </source>
</evidence>
<evidence type="ECO:0000313" key="24">
    <source>
        <dbReference type="EMBL" id="PWN55778.1"/>
    </source>
</evidence>
<evidence type="ECO:0000256" key="2">
    <source>
        <dbReference type="ARBA" id="ARBA00004799"/>
    </source>
</evidence>
<evidence type="ECO:0000256" key="13">
    <source>
        <dbReference type="ARBA" id="ARBA00022909"/>
    </source>
</evidence>
<evidence type="ECO:0000256" key="6">
    <source>
        <dbReference type="ARBA" id="ARBA00013025"/>
    </source>
</evidence>
<dbReference type="GO" id="GO:0005737">
    <property type="term" value="C:cytoplasm"/>
    <property type="evidence" value="ECO:0007669"/>
    <property type="project" value="TreeGrafter"/>
</dbReference>
<evidence type="ECO:0000256" key="12">
    <source>
        <dbReference type="ARBA" id="ARBA00022842"/>
    </source>
</evidence>
<comment type="pathway">
    <text evidence="3">Cofactor biosynthesis; tetrahydrofolylpolyglutamate biosynthesis.</text>
</comment>
<dbReference type="InterPro" id="IPR036615">
    <property type="entry name" value="Mur_ligase_C_dom_sf"/>
</dbReference>
<dbReference type="RefSeq" id="WP_109720390.1">
    <property type="nucleotide sequence ID" value="NZ_QEQK01000008.1"/>
</dbReference>
<dbReference type="EMBL" id="QEQK01000008">
    <property type="protein sequence ID" value="PWN55778.1"/>
    <property type="molecule type" value="Genomic_DNA"/>
</dbReference>
<dbReference type="OrthoDB" id="9809356at2"/>
<organism evidence="24 25">
    <name type="scientific">Abyssibacter profundi</name>
    <dbReference type="NCBI Taxonomy" id="2182787"/>
    <lineage>
        <taxon>Bacteria</taxon>
        <taxon>Pseudomonadati</taxon>
        <taxon>Pseudomonadota</taxon>
        <taxon>Gammaproteobacteria</taxon>
        <taxon>Chromatiales</taxon>
        <taxon>Oceanococcaceae</taxon>
        <taxon>Abyssibacter</taxon>
    </lineage>
</organism>
<dbReference type="EC" id="6.3.2.12" evidence="5"/>